<keyword evidence="1" id="KW-0472">Membrane</keyword>
<evidence type="ECO:0000256" key="1">
    <source>
        <dbReference type="SAM" id="Phobius"/>
    </source>
</evidence>
<dbReference type="PANTHER" id="PTHR36435:SF1">
    <property type="entry name" value="CAAX AMINO TERMINAL PROTEASE FAMILY PROTEIN"/>
    <property type="match status" value="1"/>
</dbReference>
<protein>
    <submittedName>
        <fullName evidence="3">CPBP family intramembrane metalloprotease</fullName>
    </submittedName>
</protein>
<evidence type="ECO:0000313" key="4">
    <source>
        <dbReference type="Proteomes" id="UP000702544"/>
    </source>
</evidence>
<dbReference type="PANTHER" id="PTHR36435">
    <property type="entry name" value="SLR1288 PROTEIN"/>
    <property type="match status" value="1"/>
</dbReference>
<keyword evidence="1" id="KW-0812">Transmembrane</keyword>
<feature type="transmembrane region" description="Helical" evidence="1">
    <location>
        <begin position="163"/>
        <end position="179"/>
    </location>
</feature>
<comment type="caution">
    <text evidence="3">The sequence shown here is derived from an EMBL/GenBank/DDBJ whole genome shotgun (WGS) entry which is preliminary data.</text>
</comment>
<dbReference type="GO" id="GO:0008237">
    <property type="term" value="F:metallopeptidase activity"/>
    <property type="evidence" value="ECO:0007669"/>
    <property type="project" value="UniProtKB-KW"/>
</dbReference>
<feature type="transmembrane region" description="Helical" evidence="1">
    <location>
        <begin position="241"/>
        <end position="259"/>
    </location>
</feature>
<dbReference type="GO" id="GO:0080120">
    <property type="term" value="P:CAAX-box protein maturation"/>
    <property type="evidence" value="ECO:0007669"/>
    <property type="project" value="UniProtKB-ARBA"/>
</dbReference>
<keyword evidence="3" id="KW-0378">Hydrolase</keyword>
<dbReference type="Proteomes" id="UP000702544">
    <property type="component" value="Unassembled WGS sequence"/>
</dbReference>
<reference evidence="3 4" key="1">
    <citation type="submission" date="2020-01" db="EMBL/GenBank/DDBJ databases">
        <title>Genomes assembled from Gulf of Kutch pelagic sediment metagenomes.</title>
        <authorList>
            <person name="Chandrashekar M."/>
            <person name="Mahajan M.S."/>
            <person name="Dave K.J."/>
            <person name="Vatsa P."/>
            <person name="Nathani N.M."/>
        </authorList>
    </citation>
    <scope>NUCLEOTIDE SEQUENCE [LARGE SCALE GENOMIC DNA]</scope>
    <source>
        <strain evidence="3">KS3-K002</strain>
    </source>
</reference>
<dbReference type="EMBL" id="JAACAK010000018">
    <property type="protein sequence ID" value="NIR73978.1"/>
    <property type="molecule type" value="Genomic_DNA"/>
</dbReference>
<proteinExistence type="predicted"/>
<dbReference type="GO" id="GO:0004175">
    <property type="term" value="F:endopeptidase activity"/>
    <property type="evidence" value="ECO:0007669"/>
    <property type="project" value="UniProtKB-ARBA"/>
</dbReference>
<organism evidence="3 4">
    <name type="scientific">Candidatus Kutchimonas denitrificans</name>
    <dbReference type="NCBI Taxonomy" id="3056748"/>
    <lineage>
        <taxon>Bacteria</taxon>
        <taxon>Pseudomonadati</taxon>
        <taxon>Gemmatimonadota</taxon>
        <taxon>Gemmatimonadia</taxon>
        <taxon>Candidatus Palauibacterales</taxon>
        <taxon>Candidatus Palauibacteraceae</taxon>
        <taxon>Candidatus Kutchimonas</taxon>
    </lineage>
</organism>
<evidence type="ECO:0000313" key="3">
    <source>
        <dbReference type="EMBL" id="NIR73978.1"/>
    </source>
</evidence>
<dbReference type="Pfam" id="PF02517">
    <property type="entry name" value="Rce1-like"/>
    <property type="match status" value="1"/>
</dbReference>
<feature type="transmembrane region" description="Helical" evidence="1">
    <location>
        <begin position="27"/>
        <end position="47"/>
    </location>
</feature>
<dbReference type="InterPro" id="IPR003675">
    <property type="entry name" value="Rce1/LyrA-like_dom"/>
</dbReference>
<keyword evidence="3" id="KW-0482">Metalloprotease</keyword>
<feature type="transmembrane region" description="Helical" evidence="1">
    <location>
        <begin position="133"/>
        <end position="151"/>
    </location>
</feature>
<sequence>MADPQDRAPEREAADRASGPEPGLGQVVLSLLVGLTLAVFLGGGALFVTGSLAVAALMLELGLLAGVILTLLARRQRPWGALRLRPVPRSIYVLAAVLGLVLLLVNIGASLLLGPPTRDIEFVISAEGTAERILLAVSIGLLAPLIEEMLFRGLLQGTLERRVRPWTAIGFTAVAFGALHGPQGAVLFFVWSLPVGWVTWRLDSIRPAVVIHAINNGIGLLGLLVTGAAEPPEPEGGAGSLALGVLLLAGAGLWIVTLCRRVDEVAARAEPWRVPGALSKPETDASRNDG</sequence>
<keyword evidence="3" id="KW-0645">Protease</keyword>
<dbReference type="InterPro" id="IPR052710">
    <property type="entry name" value="CAAX_protease"/>
</dbReference>
<gene>
    <name evidence="3" type="ORF">GWO12_02505</name>
</gene>
<feature type="domain" description="CAAX prenyl protease 2/Lysostaphin resistance protein A-like" evidence="2">
    <location>
        <begin position="133"/>
        <end position="217"/>
    </location>
</feature>
<accession>A0AAE4Z6M6</accession>
<feature type="transmembrane region" description="Helical" evidence="1">
    <location>
        <begin position="92"/>
        <end position="113"/>
    </location>
</feature>
<feature type="transmembrane region" description="Helical" evidence="1">
    <location>
        <begin position="53"/>
        <end position="72"/>
    </location>
</feature>
<keyword evidence="1" id="KW-1133">Transmembrane helix</keyword>
<name>A0AAE4Z6M6_9BACT</name>
<dbReference type="AlphaFoldDB" id="A0AAE4Z6M6"/>
<evidence type="ECO:0000259" key="2">
    <source>
        <dbReference type="Pfam" id="PF02517"/>
    </source>
</evidence>